<dbReference type="SUPFAM" id="SSF158997">
    <property type="entry name" value="Trm112p-like"/>
    <property type="match status" value="1"/>
</dbReference>
<dbReference type="GO" id="GO:0048471">
    <property type="term" value="C:perinuclear region of cytoplasm"/>
    <property type="evidence" value="ECO:0007669"/>
    <property type="project" value="UniProtKB-SubCell"/>
</dbReference>
<dbReference type="Pfam" id="PF03966">
    <property type="entry name" value="Trm112p"/>
    <property type="match status" value="1"/>
</dbReference>
<name>A0AAV8W1P4_9CUCU</name>
<evidence type="ECO:0000313" key="8">
    <source>
        <dbReference type="EMBL" id="KAJ8919856.1"/>
    </source>
</evidence>
<proteinExistence type="inferred from homology"/>
<accession>A0AAV8W1P4</accession>
<dbReference type="InterPro" id="IPR039127">
    <property type="entry name" value="Trm112"/>
</dbReference>
<reference evidence="8 9" key="1">
    <citation type="journal article" date="2023" name="Insect Mol. Biol.">
        <title>Genome sequencing provides insights into the evolution of gene families encoding plant cell wall-degrading enzymes in longhorned beetles.</title>
        <authorList>
            <person name="Shin N.R."/>
            <person name="Okamura Y."/>
            <person name="Kirsch R."/>
            <person name="Pauchet Y."/>
        </authorList>
    </citation>
    <scope>NUCLEOTIDE SEQUENCE [LARGE SCALE GENOMIC DNA]</scope>
    <source>
        <strain evidence="8">EAD_L_NR</strain>
    </source>
</reference>
<protein>
    <recommendedName>
        <fullName evidence="4">Multifunctional methyltransferase subunit TRM112-like protein</fullName>
    </recommendedName>
    <alternativeName>
        <fullName evidence="7">tRNA methyltransferase 112 homolog</fullName>
    </alternativeName>
</protein>
<keyword evidence="9" id="KW-1185">Reference proteome</keyword>
<dbReference type="CDD" id="cd21089">
    <property type="entry name" value="Trm112-like"/>
    <property type="match status" value="1"/>
</dbReference>
<evidence type="ECO:0000256" key="5">
    <source>
        <dbReference type="ARBA" id="ARBA00022490"/>
    </source>
</evidence>
<keyword evidence="5" id="KW-0963">Cytoplasm</keyword>
<dbReference type="GO" id="GO:0005654">
    <property type="term" value="C:nucleoplasm"/>
    <property type="evidence" value="ECO:0007669"/>
    <property type="project" value="UniProtKB-SubCell"/>
</dbReference>
<dbReference type="Proteomes" id="UP001159042">
    <property type="component" value="Unassembled WGS sequence"/>
</dbReference>
<dbReference type="GO" id="GO:0046982">
    <property type="term" value="F:protein heterodimerization activity"/>
    <property type="evidence" value="ECO:0007669"/>
    <property type="project" value="InterPro"/>
</dbReference>
<evidence type="ECO:0000256" key="2">
    <source>
        <dbReference type="ARBA" id="ARBA00004642"/>
    </source>
</evidence>
<evidence type="ECO:0000313" key="9">
    <source>
        <dbReference type="Proteomes" id="UP001159042"/>
    </source>
</evidence>
<dbReference type="PANTHER" id="PTHR12773">
    <property type="entry name" value="UPF0315 PROTEIN-RELATED"/>
    <property type="match status" value="1"/>
</dbReference>
<dbReference type="AlphaFoldDB" id="A0AAV8W1P4"/>
<dbReference type="GO" id="GO:0070476">
    <property type="term" value="P:rRNA (guanine-N7)-methylation"/>
    <property type="evidence" value="ECO:0007669"/>
    <property type="project" value="TreeGrafter"/>
</dbReference>
<dbReference type="PANTHER" id="PTHR12773:SF0">
    <property type="entry name" value="MULTIFUNCTIONAL METHYLTRANSFERASE SUBUNIT TRM112-LIKE PROTEIN"/>
    <property type="match status" value="1"/>
</dbReference>
<keyword evidence="6" id="KW-0539">Nucleus</keyword>
<dbReference type="GO" id="GO:0030488">
    <property type="term" value="P:tRNA methylation"/>
    <property type="evidence" value="ECO:0007669"/>
    <property type="project" value="TreeGrafter"/>
</dbReference>
<evidence type="ECO:0000256" key="6">
    <source>
        <dbReference type="ARBA" id="ARBA00023242"/>
    </source>
</evidence>
<evidence type="ECO:0000256" key="1">
    <source>
        <dbReference type="ARBA" id="ARBA00004556"/>
    </source>
</evidence>
<sequence>MKLLTHNMLTSKCMKGVSVGYPLGINASDVRVSEVDFNPDFIARMIPKLDWAVLYNAAESIGQLEDLPKDLANNYENDQEFLKKVHHVLLEVDIINGELVCPETGRKFPINNGIPNMLLNEDEV</sequence>
<evidence type="ECO:0000256" key="3">
    <source>
        <dbReference type="ARBA" id="ARBA00007980"/>
    </source>
</evidence>
<comment type="caution">
    <text evidence="8">The sequence shown here is derived from an EMBL/GenBank/DDBJ whole genome shotgun (WGS) entry which is preliminary data.</text>
</comment>
<gene>
    <name evidence="8" type="ORF">NQ315_006385</name>
</gene>
<evidence type="ECO:0000256" key="7">
    <source>
        <dbReference type="ARBA" id="ARBA00030516"/>
    </source>
</evidence>
<comment type="similarity">
    <text evidence="3">Belongs to the TRM112 family.</text>
</comment>
<dbReference type="Gene3D" id="2.20.25.10">
    <property type="match status" value="1"/>
</dbReference>
<organism evidence="8 9">
    <name type="scientific">Exocentrus adspersus</name>
    <dbReference type="NCBI Taxonomy" id="1586481"/>
    <lineage>
        <taxon>Eukaryota</taxon>
        <taxon>Metazoa</taxon>
        <taxon>Ecdysozoa</taxon>
        <taxon>Arthropoda</taxon>
        <taxon>Hexapoda</taxon>
        <taxon>Insecta</taxon>
        <taxon>Pterygota</taxon>
        <taxon>Neoptera</taxon>
        <taxon>Endopterygota</taxon>
        <taxon>Coleoptera</taxon>
        <taxon>Polyphaga</taxon>
        <taxon>Cucujiformia</taxon>
        <taxon>Chrysomeloidea</taxon>
        <taxon>Cerambycidae</taxon>
        <taxon>Lamiinae</taxon>
        <taxon>Acanthocinini</taxon>
        <taxon>Exocentrus</taxon>
    </lineage>
</organism>
<evidence type="ECO:0000256" key="4">
    <source>
        <dbReference type="ARBA" id="ARBA00019989"/>
    </source>
</evidence>
<dbReference type="EMBL" id="JANEYG010000016">
    <property type="protein sequence ID" value="KAJ8919856.1"/>
    <property type="molecule type" value="Genomic_DNA"/>
</dbReference>
<dbReference type="FunFam" id="2.20.25.10:FF:000015">
    <property type="entry name" value="Multifunctional methyltransferase subunit TRM112-like protein"/>
    <property type="match status" value="1"/>
</dbReference>
<comment type="subcellular location">
    <subcellularLocation>
        <location evidence="1">Cytoplasm</location>
        <location evidence="1">Perinuclear region</location>
    </subcellularLocation>
    <subcellularLocation>
        <location evidence="2">Nucleus</location>
        <location evidence="2">Nucleoplasm</location>
    </subcellularLocation>
</comment>
<dbReference type="InterPro" id="IPR005651">
    <property type="entry name" value="Trm112-like"/>
</dbReference>